<feature type="compositionally biased region" description="Pro residues" evidence="1">
    <location>
        <begin position="206"/>
        <end position="215"/>
    </location>
</feature>
<reference evidence="4" key="1">
    <citation type="submission" date="2022-11" db="UniProtKB">
        <authorList>
            <consortium name="WormBaseParasite"/>
        </authorList>
    </citation>
    <scope>IDENTIFICATION</scope>
</reference>
<name>A0A914US82_9BILA</name>
<evidence type="ECO:0000313" key="3">
    <source>
        <dbReference type="Proteomes" id="UP000887566"/>
    </source>
</evidence>
<keyword evidence="2" id="KW-1133">Transmembrane helix</keyword>
<feature type="region of interest" description="Disordered" evidence="1">
    <location>
        <begin position="367"/>
        <end position="403"/>
    </location>
</feature>
<evidence type="ECO:0000256" key="2">
    <source>
        <dbReference type="SAM" id="Phobius"/>
    </source>
</evidence>
<dbReference type="WBParaSite" id="PSAMB.scaffold1218size34187.g11817.t1">
    <property type="protein sequence ID" value="PSAMB.scaffold1218size34187.g11817.t1"/>
    <property type="gene ID" value="PSAMB.scaffold1218size34187.g11817"/>
</dbReference>
<feature type="transmembrane region" description="Helical" evidence="2">
    <location>
        <begin position="12"/>
        <end position="31"/>
    </location>
</feature>
<proteinExistence type="predicted"/>
<keyword evidence="3" id="KW-1185">Reference proteome</keyword>
<accession>A0A914US82</accession>
<feature type="region of interest" description="Disordered" evidence="1">
    <location>
        <begin position="239"/>
        <end position="343"/>
    </location>
</feature>
<dbReference type="AlphaFoldDB" id="A0A914US82"/>
<feature type="compositionally biased region" description="Basic and acidic residues" evidence="1">
    <location>
        <begin position="269"/>
        <end position="278"/>
    </location>
</feature>
<keyword evidence="2" id="KW-0472">Membrane</keyword>
<sequence length="820" mass="91041">MLQTIKKYTVSLAELVLQVALVIFYFFRFLFKGRPELKDPAKLCIDNRPHCCLHPATTGGLSNSSETTANGSAGVKLSSHSDKMARDSTFKTTTTMTPTTKTTLSSRKNAYVESVKSYLRSGYQRIGAVTQSACQSAKGGCATLKSKVGNTLSWIASFFKRSASKTKENASPTSAVPWRRVSHSDSAPFAAPFTSFNSSAQSSSIPAPPPPPPSSVPSEQHWSNKQNFAKMTWVNNADDQAKPAESPKESSVMIAPSTPSTPANPSYAEKSRVPEREIQFPVYANHQPQQQRSAPTVRSASSGRFKSPEPYRRTESTGAGSRRSSGSYLEHSAPSTGADSQALLMGRSVYTPVLEAEQMRPIINRRSSATPAPSDLHASDHTSHTSRSYARSRTVEPRPYEKASAVAEHQKYLANAQFEVSRARDDSVAPVRAISRQWPPPSNATGPEIIKDLWMANVVPQMESMELDSMTDPRAMVQSWHAETRTSGGGEAPVISNHFVSSSKGTYRESLYDQVRTCQSIARSLTSPPPSVSSRGRRIFDRRKDRVARFRRAQGHSPDPTDAASESDWITSGETDDEGALIHRAVRNPQGDVRDYHKLSKEYEVVMSNPERSVQLSTMLRGETGKGVDILSKRREKTDKYTVEHQRAAHRDIDPRDLVESVTDAAMRKSIGPNELSRFPNIAFDRAATDILAKRREEADRYAVEPSRAPLRDINPRELVESVTDAAMRKNVESHDWNRHSNFASERQSTVTPTAFANGPYDCRSPTPFRPLSVGMHDGMLPNDYNRIFSPQPTDRPFTPSSENYNSMPRDWRSFRQQYQ</sequence>
<feature type="region of interest" description="Disordered" evidence="1">
    <location>
        <begin position="550"/>
        <end position="576"/>
    </location>
</feature>
<evidence type="ECO:0000256" key="1">
    <source>
        <dbReference type="SAM" id="MobiDB-lite"/>
    </source>
</evidence>
<feature type="region of interest" description="Disordered" evidence="1">
    <location>
        <begin position="192"/>
        <end position="221"/>
    </location>
</feature>
<feature type="compositionally biased region" description="Polar residues" evidence="1">
    <location>
        <begin position="286"/>
        <end position="304"/>
    </location>
</feature>
<feature type="compositionally biased region" description="Basic and acidic residues" evidence="1">
    <location>
        <begin position="306"/>
        <end position="315"/>
    </location>
</feature>
<dbReference type="Proteomes" id="UP000887566">
    <property type="component" value="Unplaced"/>
</dbReference>
<feature type="compositionally biased region" description="Polar residues" evidence="1">
    <location>
        <begin position="790"/>
        <end position="807"/>
    </location>
</feature>
<protein>
    <submittedName>
        <fullName evidence="4">Uncharacterized protein</fullName>
    </submittedName>
</protein>
<evidence type="ECO:0000313" key="4">
    <source>
        <dbReference type="WBParaSite" id="PSAMB.scaffold1218size34187.g11817.t1"/>
    </source>
</evidence>
<feature type="compositionally biased region" description="Low complexity" evidence="1">
    <location>
        <begin position="255"/>
        <end position="266"/>
    </location>
</feature>
<keyword evidence="2" id="KW-0812">Transmembrane</keyword>
<feature type="compositionally biased region" description="Low complexity" evidence="1">
    <location>
        <begin position="316"/>
        <end position="327"/>
    </location>
</feature>
<feature type="compositionally biased region" description="Basic and acidic residues" evidence="1">
    <location>
        <begin position="239"/>
        <end position="248"/>
    </location>
</feature>
<organism evidence="3 4">
    <name type="scientific">Plectus sambesii</name>
    <dbReference type="NCBI Taxonomy" id="2011161"/>
    <lineage>
        <taxon>Eukaryota</taxon>
        <taxon>Metazoa</taxon>
        <taxon>Ecdysozoa</taxon>
        <taxon>Nematoda</taxon>
        <taxon>Chromadorea</taxon>
        <taxon>Plectida</taxon>
        <taxon>Plectina</taxon>
        <taxon>Plectoidea</taxon>
        <taxon>Plectidae</taxon>
        <taxon>Plectus</taxon>
    </lineage>
</organism>
<feature type="region of interest" description="Disordered" evidence="1">
    <location>
        <begin position="790"/>
        <end position="820"/>
    </location>
</feature>